<dbReference type="PANTHER" id="PTHR30026">
    <property type="entry name" value="OUTER MEMBRANE PROTEIN TOLC"/>
    <property type="match status" value="1"/>
</dbReference>
<sequence length="492" mass="55119">MNFRCASSPPPVKFLFGCMAALLLCSEVALAEGISYVEAEQQALTSSYSSQASQAFEQAARLDAQATKGLGRPRIDLNVRAYKFHSEVDLPLDSFKQNLENTLSQRLSEQLSQVGGVLPPDVLNTIQTGANTAISDGINQFPNYANLSIEDEVIRPTISLVMPLYTGGLIKSAKQIATIQAMRAQLSTEQQQDIQRFEIIQAYFNTQLQTQLVKSSQFNADAMQKHVNNAFKLEQQGFISKGQRMQFEVARNNALRLLQNAQSNLNSSQFQLNHLLHQQTNGNLTTPLFVNTKQTLPLNQFLSSYPNQSNLIRKMQIDTQLADENVKAQRAAKKPTVFAFAEYSLDKNENWIVGVVARYNLFGGLDKNKSIESAELKRYGSQLLVERTKQEIENIIQKSYSEMGSSQQTQTLLNDNKRAALENLRIQELSFRENMGTANQVIDAQNAVQVIDTEMAINAYKYVLSLATLLQSHGSISQFKTYLNQPNTVYIY</sequence>
<dbReference type="Gene3D" id="1.20.1600.10">
    <property type="entry name" value="Outer membrane efflux proteins (OEP)"/>
    <property type="match status" value="1"/>
</dbReference>
<gene>
    <name evidence="7" type="ORF">BEN76_01315</name>
</gene>
<comment type="subcellular location">
    <subcellularLocation>
        <location evidence="1">Cell outer membrane</location>
    </subcellularLocation>
</comment>
<keyword evidence="4" id="KW-0472">Membrane</keyword>
<dbReference type="InterPro" id="IPR051906">
    <property type="entry name" value="TolC-like"/>
</dbReference>
<dbReference type="GO" id="GO:1990281">
    <property type="term" value="C:efflux pump complex"/>
    <property type="evidence" value="ECO:0007669"/>
    <property type="project" value="TreeGrafter"/>
</dbReference>
<keyword evidence="3" id="KW-0812">Transmembrane</keyword>
<evidence type="ECO:0000256" key="6">
    <source>
        <dbReference type="SAM" id="SignalP"/>
    </source>
</evidence>
<dbReference type="GO" id="GO:0015562">
    <property type="term" value="F:efflux transmembrane transporter activity"/>
    <property type="evidence" value="ECO:0007669"/>
    <property type="project" value="InterPro"/>
</dbReference>
<organism evidence="7 8">
    <name type="scientific">Acinetobacter soli</name>
    <dbReference type="NCBI Taxonomy" id="487316"/>
    <lineage>
        <taxon>Bacteria</taxon>
        <taxon>Pseudomonadati</taxon>
        <taxon>Pseudomonadota</taxon>
        <taxon>Gammaproteobacteria</taxon>
        <taxon>Moraxellales</taxon>
        <taxon>Moraxellaceae</taxon>
        <taxon>Acinetobacter</taxon>
    </lineage>
</organism>
<accession>A0A1P8EEU3</accession>
<keyword evidence="2" id="KW-1134">Transmembrane beta strand</keyword>
<dbReference type="PANTHER" id="PTHR30026:SF5">
    <property type="entry name" value="ABC-TYPE EFFLUX SYSTEM SECRETIN COMPONENT"/>
    <property type="match status" value="1"/>
</dbReference>
<reference evidence="7 8" key="1">
    <citation type="submission" date="2016-08" db="EMBL/GenBank/DDBJ databases">
        <title>Complete genome sequence of Acinetobacter baylyi strain GFJ2.</title>
        <authorList>
            <person name="Tabata M."/>
            <person name="Kuboki S."/>
            <person name="Gibu N."/>
            <person name="Kinouchi Y."/>
            <person name="Vangnai A."/>
            <person name="Kasai D."/>
            <person name="Fukuda M."/>
        </authorList>
    </citation>
    <scope>NUCLEOTIDE SEQUENCE [LARGE SCALE GENOMIC DNA]</scope>
    <source>
        <strain evidence="7 8">GFJ2</strain>
    </source>
</reference>
<evidence type="ECO:0000313" key="7">
    <source>
        <dbReference type="EMBL" id="APV34725.1"/>
    </source>
</evidence>
<keyword evidence="5" id="KW-0998">Cell outer membrane</keyword>
<dbReference type="GO" id="GO:0009279">
    <property type="term" value="C:cell outer membrane"/>
    <property type="evidence" value="ECO:0007669"/>
    <property type="project" value="UniProtKB-SubCell"/>
</dbReference>
<feature type="chain" id="PRO_5012726927" evidence="6">
    <location>
        <begin position="32"/>
        <end position="492"/>
    </location>
</feature>
<dbReference type="STRING" id="487316.BEN76_01315"/>
<evidence type="ECO:0000256" key="5">
    <source>
        <dbReference type="ARBA" id="ARBA00023237"/>
    </source>
</evidence>
<proteinExistence type="predicted"/>
<evidence type="ECO:0000313" key="8">
    <source>
        <dbReference type="Proteomes" id="UP000185674"/>
    </source>
</evidence>
<dbReference type="GO" id="GO:0015288">
    <property type="term" value="F:porin activity"/>
    <property type="evidence" value="ECO:0007669"/>
    <property type="project" value="TreeGrafter"/>
</dbReference>
<dbReference type="KEGG" id="asol:BEN76_01315"/>
<dbReference type="AlphaFoldDB" id="A0A1P8EEU3"/>
<evidence type="ECO:0000256" key="1">
    <source>
        <dbReference type="ARBA" id="ARBA00004442"/>
    </source>
</evidence>
<name>A0A1P8EEU3_9GAMM</name>
<dbReference type="SUPFAM" id="SSF56954">
    <property type="entry name" value="Outer membrane efflux proteins (OEP)"/>
    <property type="match status" value="1"/>
</dbReference>
<evidence type="ECO:0000256" key="3">
    <source>
        <dbReference type="ARBA" id="ARBA00022692"/>
    </source>
</evidence>
<protein>
    <submittedName>
        <fullName evidence="7">Transporter</fullName>
    </submittedName>
</protein>
<evidence type="ECO:0000256" key="2">
    <source>
        <dbReference type="ARBA" id="ARBA00022452"/>
    </source>
</evidence>
<dbReference type="EMBL" id="CP016896">
    <property type="protein sequence ID" value="APV34725.1"/>
    <property type="molecule type" value="Genomic_DNA"/>
</dbReference>
<dbReference type="Proteomes" id="UP000185674">
    <property type="component" value="Chromosome"/>
</dbReference>
<dbReference type="eggNOG" id="COG1538">
    <property type="taxonomic scope" value="Bacteria"/>
</dbReference>
<keyword evidence="6" id="KW-0732">Signal</keyword>
<feature type="signal peptide" evidence="6">
    <location>
        <begin position="1"/>
        <end position="31"/>
    </location>
</feature>
<evidence type="ECO:0000256" key="4">
    <source>
        <dbReference type="ARBA" id="ARBA00023136"/>
    </source>
</evidence>